<name>A0A2U8GTX8_9RHOO</name>
<dbReference type="InterPro" id="IPR039498">
    <property type="entry name" value="NTP_transf_5"/>
</dbReference>
<dbReference type="KEGG" id="acom:CEW83_19355"/>
<accession>A0A2U8GTX8</accession>
<dbReference type="EMBL" id="CP022187">
    <property type="protein sequence ID" value="AWI77122.1"/>
    <property type="molecule type" value="Genomic_DNA"/>
</dbReference>
<evidence type="ECO:0008006" key="3">
    <source>
        <dbReference type="Google" id="ProtNLM"/>
    </source>
</evidence>
<proteinExistence type="predicted"/>
<dbReference type="Pfam" id="PF14907">
    <property type="entry name" value="NTP_transf_5"/>
    <property type="match status" value="1"/>
</dbReference>
<evidence type="ECO:0000313" key="1">
    <source>
        <dbReference type="EMBL" id="AWI77122.1"/>
    </source>
</evidence>
<organism evidence="1 2">
    <name type="scientific">Parazoarcus communis</name>
    <dbReference type="NCBI Taxonomy" id="41977"/>
    <lineage>
        <taxon>Bacteria</taxon>
        <taxon>Pseudomonadati</taxon>
        <taxon>Pseudomonadota</taxon>
        <taxon>Betaproteobacteria</taxon>
        <taxon>Rhodocyclales</taxon>
        <taxon>Zoogloeaceae</taxon>
        <taxon>Parazoarcus</taxon>
    </lineage>
</organism>
<gene>
    <name evidence="1" type="ORF">CEW83_19355</name>
</gene>
<reference evidence="1 2" key="1">
    <citation type="submission" date="2017-06" db="EMBL/GenBank/DDBJ databases">
        <title>Azoarcus.</title>
        <authorList>
            <person name="Woo J.-H."/>
            <person name="Kim H.-S."/>
        </authorList>
    </citation>
    <scope>NUCLEOTIDE SEQUENCE [LARGE SCALE GENOMIC DNA]</scope>
    <source>
        <strain evidence="1 2">TSPY31</strain>
    </source>
</reference>
<sequence>MSRMLEEVLLEPSRSLKLSLTEWDQLIASARSAQLLARLAWLMRTHELGPALPEVISDFLLAHEALADAQHEAVHLEAHEVLRAVAKTDCPVVFLKGSAYVLSGQPVRHGRLLGDIDIMVPRKHIADVELMLKLGGWSNAHHSQYDQRYYRQWMHELPAMIHRTRGVVLDVHHTILPPTSRSQLNAGKLFSHARPLEGLSNAFVLSEADSLIHCATHLFHEGEFEKGLRDLHDFHLLLETAIETGLDESGLAERARELDLAWPLYLALRYNQRVFGTSVATRALELLRKNCAPSQARLRLLDSLYERALRAHHPRAQNTNSGFALWLLFVRSHWLRMPPHLLTYHLSRKAIMRMMGNSSEGHG</sequence>
<keyword evidence="2" id="KW-1185">Reference proteome</keyword>
<protein>
    <recommendedName>
        <fullName evidence="3">Nucleotidyltransferase</fullName>
    </recommendedName>
</protein>
<evidence type="ECO:0000313" key="2">
    <source>
        <dbReference type="Proteomes" id="UP000244930"/>
    </source>
</evidence>
<dbReference type="Proteomes" id="UP000244930">
    <property type="component" value="Chromosome"/>
</dbReference>
<dbReference type="AlphaFoldDB" id="A0A2U8GTX8"/>